<protein>
    <submittedName>
        <fullName evidence="1">Uncharacterized protein</fullName>
    </submittedName>
</protein>
<name>A0A0F9T2J6_9ZZZZ</name>
<comment type="caution">
    <text evidence="1">The sequence shown here is derived from an EMBL/GenBank/DDBJ whole genome shotgun (WGS) entry which is preliminary data.</text>
</comment>
<proteinExistence type="predicted"/>
<organism evidence="1">
    <name type="scientific">marine sediment metagenome</name>
    <dbReference type="NCBI Taxonomy" id="412755"/>
    <lineage>
        <taxon>unclassified sequences</taxon>
        <taxon>metagenomes</taxon>
        <taxon>ecological metagenomes</taxon>
    </lineage>
</organism>
<gene>
    <name evidence="1" type="ORF">LCGC14_0445290</name>
</gene>
<sequence>MNETHRWGKTTTTRDVDGVVYAAVEPGSFVPNDEVHPRLCAEFPDLLPRRSPLLCKLGLHDWERHTEVERNDRCRRCGRVHYWTSA</sequence>
<dbReference type="EMBL" id="LAZR01000434">
    <property type="protein sequence ID" value="KKN69057.1"/>
    <property type="molecule type" value="Genomic_DNA"/>
</dbReference>
<accession>A0A0F9T2J6</accession>
<reference evidence="1" key="1">
    <citation type="journal article" date="2015" name="Nature">
        <title>Complex archaea that bridge the gap between prokaryotes and eukaryotes.</title>
        <authorList>
            <person name="Spang A."/>
            <person name="Saw J.H."/>
            <person name="Jorgensen S.L."/>
            <person name="Zaremba-Niedzwiedzka K."/>
            <person name="Martijn J."/>
            <person name="Lind A.E."/>
            <person name="van Eijk R."/>
            <person name="Schleper C."/>
            <person name="Guy L."/>
            <person name="Ettema T.J."/>
        </authorList>
    </citation>
    <scope>NUCLEOTIDE SEQUENCE</scope>
</reference>
<dbReference type="AlphaFoldDB" id="A0A0F9T2J6"/>
<evidence type="ECO:0000313" key="1">
    <source>
        <dbReference type="EMBL" id="KKN69057.1"/>
    </source>
</evidence>